<keyword evidence="5 8" id="KW-0812">Transmembrane</keyword>
<dbReference type="AlphaFoldDB" id="A5G707"/>
<dbReference type="EMBL" id="CP000698">
    <property type="protein sequence ID" value="ABQ27575.1"/>
    <property type="molecule type" value="Genomic_DNA"/>
</dbReference>
<dbReference type="Gene3D" id="3.30.460.20">
    <property type="entry name" value="CorA soluble domain-like"/>
    <property type="match status" value="1"/>
</dbReference>
<accession>A5G707</accession>
<evidence type="ECO:0000256" key="3">
    <source>
        <dbReference type="ARBA" id="ARBA00022448"/>
    </source>
</evidence>
<dbReference type="Pfam" id="PF01544">
    <property type="entry name" value="CorA"/>
    <property type="match status" value="1"/>
</dbReference>
<keyword evidence="7 8" id="KW-0472">Membrane</keyword>
<keyword evidence="8" id="KW-0406">Ion transport</keyword>
<evidence type="ECO:0000256" key="7">
    <source>
        <dbReference type="ARBA" id="ARBA00023136"/>
    </source>
</evidence>
<proteinExistence type="inferred from homology"/>
<dbReference type="InterPro" id="IPR045861">
    <property type="entry name" value="CorA_cytoplasmic_dom"/>
</dbReference>
<dbReference type="NCBIfam" id="TIGR00383">
    <property type="entry name" value="corA"/>
    <property type="match status" value="1"/>
</dbReference>
<dbReference type="FunFam" id="1.20.58.340:FF:000012">
    <property type="entry name" value="Magnesium transport protein CorA"/>
    <property type="match status" value="1"/>
</dbReference>
<evidence type="ECO:0000313" key="10">
    <source>
        <dbReference type="Proteomes" id="UP000006695"/>
    </source>
</evidence>
<dbReference type="GO" id="GO:0005886">
    <property type="term" value="C:plasma membrane"/>
    <property type="evidence" value="ECO:0007669"/>
    <property type="project" value="UniProtKB-SubCell"/>
</dbReference>
<keyword evidence="10" id="KW-1185">Reference proteome</keyword>
<dbReference type="PANTHER" id="PTHR46494:SF1">
    <property type="entry name" value="CORA FAMILY METAL ION TRANSPORTER (EUROFUNG)"/>
    <property type="match status" value="1"/>
</dbReference>
<name>A5G707_GEOUR</name>
<dbReference type="InterPro" id="IPR004488">
    <property type="entry name" value="Mg/Co-transport_prot_CorA"/>
</dbReference>
<organism evidence="9 10">
    <name type="scientific">Geotalea uraniireducens (strain Rf4)</name>
    <name type="common">Geobacter uraniireducens</name>
    <dbReference type="NCBI Taxonomy" id="351605"/>
    <lineage>
        <taxon>Bacteria</taxon>
        <taxon>Pseudomonadati</taxon>
        <taxon>Thermodesulfobacteriota</taxon>
        <taxon>Desulfuromonadia</taxon>
        <taxon>Geobacterales</taxon>
        <taxon>Geobacteraceae</taxon>
        <taxon>Geotalea</taxon>
    </lineage>
</organism>
<evidence type="ECO:0000256" key="8">
    <source>
        <dbReference type="RuleBase" id="RU362010"/>
    </source>
</evidence>
<comment type="similarity">
    <text evidence="2 8">Belongs to the CorA metal ion transporter (MIT) (TC 1.A.35) family.</text>
</comment>
<dbReference type="GO" id="GO:0000287">
    <property type="term" value="F:magnesium ion binding"/>
    <property type="evidence" value="ECO:0007669"/>
    <property type="project" value="TreeGrafter"/>
</dbReference>
<dbReference type="STRING" id="351605.Gura_3419"/>
<evidence type="ECO:0000256" key="6">
    <source>
        <dbReference type="ARBA" id="ARBA00022989"/>
    </source>
</evidence>
<evidence type="ECO:0000256" key="1">
    <source>
        <dbReference type="ARBA" id="ARBA00004651"/>
    </source>
</evidence>
<sequence length="355" mass="40979">MMAKNIKKRSIKSGLPPGTLVHIGEKSDREIKITVMDYHAGGCEEKEIKALKECFYYSDTSIVSWIDVEGLHEIEIVQQVGDCQGLHPLVLEDILNTDQRPKVEDYGDYLYIVLKMLRNEEGGGIVTEQVSLILGSNFVISFQEGMEGDVFNPIRERLRSGKGRIREMGTDYLAYALMDAIVDNYFVVLERVGERIEELEDEVVTDPRPETVRKIHQLKREVIFLRKAVWPLREVIGALERRESKLISETVVVYLRDLYDHAIQVIDTVEASRDMLAGMLDVYLSSISNRMNEIMKFLTIIGTIFIPLTFIAGVYGMNFQLMPELHWQWGYFACLFLMLTVAVFLLFYFKRKKWL</sequence>
<dbReference type="GO" id="GO:0050897">
    <property type="term" value="F:cobalt ion binding"/>
    <property type="evidence" value="ECO:0007669"/>
    <property type="project" value="TreeGrafter"/>
</dbReference>
<comment type="function">
    <text evidence="8">Mediates influx of magnesium ions.</text>
</comment>
<dbReference type="HOGENOM" id="CLU_007127_0_0_7"/>
<dbReference type="KEGG" id="gur:Gura_3419"/>
<comment type="subcellular location">
    <subcellularLocation>
        <location evidence="1">Cell membrane</location>
        <topology evidence="1">Multi-pass membrane protein</topology>
    </subcellularLocation>
    <subcellularLocation>
        <location evidence="8">Membrane</location>
        <topology evidence="8">Multi-pass membrane protein</topology>
    </subcellularLocation>
</comment>
<keyword evidence="6 8" id="KW-1133">Transmembrane helix</keyword>
<reference evidence="9 10" key="1">
    <citation type="submission" date="2007-05" db="EMBL/GenBank/DDBJ databases">
        <title>Complete sequence of Geobacter uraniireducens Rf4.</title>
        <authorList>
            <consortium name="US DOE Joint Genome Institute"/>
            <person name="Copeland A."/>
            <person name="Lucas S."/>
            <person name="Lapidus A."/>
            <person name="Barry K."/>
            <person name="Detter J.C."/>
            <person name="Glavina del Rio T."/>
            <person name="Hammon N."/>
            <person name="Israni S."/>
            <person name="Dalin E."/>
            <person name="Tice H."/>
            <person name="Pitluck S."/>
            <person name="Chertkov O."/>
            <person name="Brettin T."/>
            <person name="Bruce D."/>
            <person name="Han C."/>
            <person name="Schmutz J."/>
            <person name="Larimer F."/>
            <person name="Land M."/>
            <person name="Hauser L."/>
            <person name="Kyrpides N."/>
            <person name="Mikhailova N."/>
            <person name="Shelobolina E."/>
            <person name="Aklujkar M."/>
            <person name="Lovley D."/>
            <person name="Richardson P."/>
        </authorList>
    </citation>
    <scope>NUCLEOTIDE SEQUENCE [LARGE SCALE GENOMIC DNA]</scope>
    <source>
        <strain evidence="9 10">Rf4</strain>
    </source>
</reference>
<dbReference type="SUPFAM" id="SSF144083">
    <property type="entry name" value="Magnesium transport protein CorA, transmembrane region"/>
    <property type="match status" value="1"/>
</dbReference>
<dbReference type="Gene3D" id="1.20.58.340">
    <property type="entry name" value="Magnesium transport protein CorA, transmembrane region"/>
    <property type="match status" value="2"/>
</dbReference>
<feature type="transmembrane region" description="Helical" evidence="8">
    <location>
        <begin position="329"/>
        <end position="349"/>
    </location>
</feature>
<protein>
    <recommendedName>
        <fullName evidence="8">Magnesium transport protein CorA</fullName>
    </recommendedName>
</protein>
<keyword evidence="8" id="KW-0460">Magnesium</keyword>
<feature type="transmembrane region" description="Helical" evidence="8">
    <location>
        <begin position="297"/>
        <end position="317"/>
    </location>
</feature>
<gene>
    <name evidence="8" type="primary">corA</name>
    <name evidence="9" type="ordered locus">Gura_3419</name>
</gene>
<dbReference type="CDD" id="cd12828">
    <property type="entry name" value="TmCorA-like_1"/>
    <property type="match status" value="1"/>
</dbReference>
<evidence type="ECO:0000256" key="4">
    <source>
        <dbReference type="ARBA" id="ARBA00022475"/>
    </source>
</evidence>
<dbReference type="SUPFAM" id="SSF143865">
    <property type="entry name" value="CorA soluble domain-like"/>
    <property type="match status" value="1"/>
</dbReference>
<evidence type="ECO:0000313" key="9">
    <source>
        <dbReference type="EMBL" id="ABQ27575.1"/>
    </source>
</evidence>
<dbReference type="PANTHER" id="PTHR46494">
    <property type="entry name" value="CORA FAMILY METAL ION TRANSPORTER (EUROFUNG)"/>
    <property type="match status" value="1"/>
</dbReference>
<keyword evidence="4 8" id="KW-1003">Cell membrane</keyword>
<dbReference type="Proteomes" id="UP000006695">
    <property type="component" value="Chromosome"/>
</dbReference>
<dbReference type="GO" id="GO:0015095">
    <property type="term" value="F:magnesium ion transmembrane transporter activity"/>
    <property type="evidence" value="ECO:0007669"/>
    <property type="project" value="UniProtKB-UniRule"/>
</dbReference>
<dbReference type="GO" id="GO:0015087">
    <property type="term" value="F:cobalt ion transmembrane transporter activity"/>
    <property type="evidence" value="ECO:0007669"/>
    <property type="project" value="UniProtKB-UniRule"/>
</dbReference>
<evidence type="ECO:0000256" key="5">
    <source>
        <dbReference type="ARBA" id="ARBA00022692"/>
    </source>
</evidence>
<keyword evidence="3 8" id="KW-0813">Transport</keyword>
<evidence type="ECO:0000256" key="2">
    <source>
        <dbReference type="ARBA" id="ARBA00009765"/>
    </source>
</evidence>
<dbReference type="InterPro" id="IPR045863">
    <property type="entry name" value="CorA_TM1_TM2"/>
</dbReference>
<dbReference type="InterPro" id="IPR002523">
    <property type="entry name" value="MgTranspt_CorA/ZnTranspt_ZntB"/>
</dbReference>